<sequence>MEKLLKKCESSTPSIEVTEVFATSQNKVETTLVFDAWSLEALLNKGPFELTPSHLVIRHGQRKLRLRFIRAPETNLSGRQQTLNYWVKNPR</sequence>
<reference evidence="1 2" key="1">
    <citation type="journal article" date="2013" name="PLoS Genet.">
        <title>Comparative genome structure, secondary metabolite, and effector coding capacity across Cochliobolus pathogens.</title>
        <authorList>
            <person name="Condon B.J."/>
            <person name="Leng Y."/>
            <person name="Wu D."/>
            <person name="Bushley K.E."/>
            <person name="Ohm R.A."/>
            <person name="Otillar R."/>
            <person name="Martin J."/>
            <person name="Schackwitz W."/>
            <person name="Grimwood J."/>
            <person name="MohdZainudin N."/>
            <person name="Xue C."/>
            <person name="Wang R."/>
            <person name="Manning V.A."/>
            <person name="Dhillon B."/>
            <person name="Tu Z.J."/>
            <person name="Steffenson B.J."/>
            <person name="Salamov A."/>
            <person name="Sun H."/>
            <person name="Lowry S."/>
            <person name="LaButti K."/>
            <person name="Han J."/>
            <person name="Copeland A."/>
            <person name="Lindquist E."/>
            <person name="Barry K."/>
            <person name="Schmutz J."/>
            <person name="Baker S.E."/>
            <person name="Ciuffetti L.M."/>
            <person name="Grigoriev I.V."/>
            <person name="Zhong S."/>
            <person name="Turgeon B.G."/>
        </authorList>
    </citation>
    <scope>NUCLEOTIDE SEQUENCE [LARGE SCALE GENOMIC DNA]</scope>
    <source>
        <strain evidence="1 2">26-R-13</strain>
    </source>
</reference>
<dbReference type="GeneID" id="19150958"/>
<keyword evidence="2" id="KW-1185">Reference proteome</keyword>
<gene>
    <name evidence="1" type="ORF">COCCADRAFT_7975</name>
</gene>
<accession>W6XVV0</accession>
<evidence type="ECO:0000313" key="1">
    <source>
        <dbReference type="EMBL" id="EUC29873.1"/>
    </source>
</evidence>
<dbReference type="EMBL" id="KI964725">
    <property type="protein sequence ID" value="EUC29873.1"/>
    <property type="molecule type" value="Genomic_DNA"/>
</dbReference>
<name>W6XVV0_COCC2</name>
<organism evidence="1 2">
    <name type="scientific">Cochliobolus carbonum (strain 26-R-13)</name>
    <name type="common">Maize leaf spot fungus</name>
    <name type="synonym">Bipolaris zeicola</name>
    <dbReference type="NCBI Taxonomy" id="930089"/>
    <lineage>
        <taxon>Eukaryota</taxon>
        <taxon>Fungi</taxon>
        <taxon>Dikarya</taxon>
        <taxon>Ascomycota</taxon>
        <taxon>Pezizomycotina</taxon>
        <taxon>Dothideomycetes</taxon>
        <taxon>Pleosporomycetidae</taxon>
        <taxon>Pleosporales</taxon>
        <taxon>Pleosporineae</taxon>
        <taxon>Pleosporaceae</taxon>
        <taxon>Bipolaris</taxon>
    </lineage>
</organism>
<dbReference type="KEGG" id="bze:COCCADRAFT_7975"/>
<protein>
    <submittedName>
        <fullName evidence="1">Uncharacterized protein</fullName>
    </submittedName>
</protein>
<dbReference type="RefSeq" id="XP_007715803.1">
    <property type="nucleotide sequence ID" value="XM_007717613.1"/>
</dbReference>
<dbReference type="HOGENOM" id="CLU_2426689_0_0_1"/>
<dbReference type="AlphaFoldDB" id="W6XVV0"/>
<proteinExistence type="predicted"/>
<evidence type="ECO:0000313" key="2">
    <source>
        <dbReference type="Proteomes" id="UP000053841"/>
    </source>
</evidence>
<dbReference type="Proteomes" id="UP000053841">
    <property type="component" value="Unassembled WGS sequence"/>
</dbReference>